<organism evidence="1">
    <name type="scientific">Physcomitrium patens</name>
    <name type="common">Spreading-leaved earth moss</name>
    <name type="synonym">Physcomitrella patens</name>
    <dbReference type="NCBI Taxonomy" id="3218"/>
    <lineage>
        <taxon>Eukaryota</taxon>
        <taxon>Viridiplantae</taxon>
        <taxon>Streptophyta</taxon>
        <taxon>Embryophyta</taxon>
        <taxon>Bryophyta</taxon>
        <taxon>Bryophytina</taxon>
        <taxon>Bryopsida</taxon>
        <taxon>Funariidae</taxon>
        <taxon>Funariales</taxon>
        <taxon>Funariaceae</taxon>
        <taxon>Physcomitrium</taxon>
    </lineage>
</organism>
<dbReference type="AlphaFoldDB" id="A0A2K1J149"/>
<reference evidence="1 3" key="2">
    <citation type="journal article" date="2018" name="Plant J.">
        <title>The Physcomitrella patens chromosome-scale assembly reveals moss genome structure and evolution.</title>
        <authorList>
            <person name="Lang D."/>
            <person name="Ullrich K.K."/>
            <person name="Murat F."/>
            <person name="Fuchs J."/>
            <person name="Jenkins J."/>
            <person name="Haas F.B."/>
            <person name="Piednoel M."/>
            <person name="Gundlach H."/>
            <person name="Van Bel M."/>
            <person name="Meyberg R."/>
            <person name="Vives C."/>
            <person name="Morata J."/>
            <person name="Symeonidi A."/>
            <person name="Hiss M."/>
            <person name="Muchero W."/>
            <person name="Kamisugi Y."/>
            <person name="Saleh O."/>
            <person name="Blanc G."/>
            <person name="Decker E.L."/>
            <person name="van Gessel N."/>
            <person name="Grimwood J."/>
            <person name="Hayes R.D."/>
            <person name="Graham S.W."/>
            <person name="Gunter L.E."/>
            <person name="McDaniel S.F."/>
            <person name="Hoernstein S.N.W."/>
            <person name="Larsson A."/>
            <person name="Li F.W."/>
            <person name="Perroud P.F."/>
            <person name="Phillips J."/>
            <person name="Ranjan P."/>
            <person name="Rokshar D.S."/>
            <person name="Rothfels C.J."/>
            <person name="Schneider L."/>
            <person name="Shu S."/>
            <person name="Stevenson D.W."/>
            <person name="Thummler F."/>
            <person name="Tillich M."/>
            <person name="Villarreal Aguilar J.C."/>
            <person name="Widiez T."/>
            <person name="Wong G.K."/>
            <person name="Wymore A."/>
            <person name="Zhang Y."/>
            <person name="Zimmer A.D."/>
            <person name="Quatrano R.S."/>
            <person name="Mayer K.F.X."/>
            <person name="Goodstein D."/>
            <person name="Casacuberta J.M."/>
            <person name="Vandepoele K."/>
            <person name="Reski R."/>
            <person name="Cuming A.C."/>
            <person name="Tuskan G.A."/>
            <person name="Maumus F."/>
            <person name="Salse J."/>
            <person name="Schmutz J."/>
            <person name="Rensing S.A."/>
        </authorList>
    </citation>
    <scope>NUCLEOTIDE SEQUENCE [LARGE SCALE GENOMIC DNA]</scope>
    <source>
        <strain evidence="2 3">cv. Gransden 2004</strain>
    </source>
</reference>
<dbReference type="EnsemblPlants" id="Pp3c18_14750V3.1">
    <property type="protein sequence ID" value="Pp3c18_14750V3.1"/>
    <property type="gene ID" value="Pp3c18_14750"/>
</dbReference>
<dbReference type="PaxDb" id="3218-PP1S3_338V6.1"/>
<dbReference type="EMBL" id="ABEU02000018">
    <property type="protein sequence ID" value="PNR35249.1"/>
    <property type="molecule type" value="Genomic_DNA"/>
</dbReference>
<reference evidence="2" key="3">
    <citation type="submission" date="2020-12" db="UniProtKB">
        <authorList>
            <consortium name="EnsemblPlants"/>
        </authorList>
    </citation>
    <scope>IDENTIFICATION</scope>
</reference>
<reference evidence="1 3" key="1">
    <citation type="journal article" date="2008" name="Science">
        <title>The Physcomitrella genome reveals evolutionary insights into the conquest of land by plants.</title>
        <authorList>
            <person name="Rensing S."/>
            <person name="Lang D."/>
            <person name="Zimmer A."/>
            <person name="Terry A."/>
            <person name="Salamov A."/>
            <person name="Shapiro H."/>
            <person name="Nishiyama T."/>
            <person name="Perroud P.-F."/>
            <person name="Lindquist E."/>
            <person name="Kamisugi Y."/>
            <person name="Tanahashi T."/>
            <person name="Sakakibara K."/>
            <person name="Fujita T."/>
            <person name="Oishi K."/>
            <person name="Shin-I T."/>
            <person name="Kuroki Y."/>
            <person name="Toyoda A."/>
            <person name="Suzuki Y."/>
            <person name="Hashimoto A."/>
            <person name="Yamaguchi K."/>
            <person name="Sugano A."/>
            <person name="Kohara Y."/>
            <person name="Fujiyama A."/>
            <person name="Anterola A."/>
            <person name="Aoki S."/>
            <person name="Ashton N."/>
            <person name="Barbazuk W.B."/>
            <person name="Barker E."/>
            <person name="Bennetzen J."/>
            <person name="Bezanilla M."/>
            <person name="Blankenship R."/>
            <person name="Cho S.H."/>
            <person name="Dutcher S."/>
            <person name="Estelle M."/>
            <person name="Fawcett J.A."/>
            <person name="Gundlach H."/>
            <person name="Hanada K."/>
            <person name="Heyl A."/>
            <person name="Hicks K.A."/>
            <person name="Hugh J."/>
            <person name="Lohr M."/>
            <person name="Mayer K."/>
            <person name="Melkozernov A."/>
            <person name="Murata T."/>
            <person name="Nelson D."/>
            <person name="Pils B."/>
            <person name="Prigge M."/>
            <person name="Reiss B."/>
            <person name="Renner T."/>
            <person name="Rombauts S."/>
            <person name="Rushton P."/>
            <person name="Sanderfoot A."/>
            <person name="Schween G."/>
            <person name="Shiu S.-H."/>
            <person name="Stueber K."/>
            <person name="Theodoulou F.L."/>
            <person name="Tu H."/>
            <person name="Van de Peer Y."/>
            <person name="Verrier P.J."/>
            <person name="Waters E."/>
            <person name="Wood A."/>
            <person name="Yang L."/>
            <person name="Cove D."/>
            <person name="Cuming A."/>
            <person name="Hasebe M."/>
            <person name="Lucas S."/>
            <person name="Mishler D.B."/>
            <person name="Reski R."/>
            <person name="Grigoriev I."/>
            <person name="Quatrano R.S."/>
            <person name="Boore J.L."/>
        </authorList>
    </citation>
    <scope>NUCLEOTIDE SEQUENCE [LARGE SCALE GENOMIC DNA]</scope>
    <source>
        <strain evidence="2 3">cv. Gransden 2004</strain>
    </source>
</reference>
<evidence type="ECO:0000313" key="2">
    <source>
        <dbReference type="EnsemblPlants" id="Pp3c18_14750V3.1"/>
    </source>
</evidence>
<evidence type="ECO:0000313" key="1">
    <source>
        <dbReference type="EMBL" id="PNR35249.1"/>
    </source>
</evidence>
<dbReference type="Gramene" id="Pp3c18_14750V3.2">
    <property type="protein sequence ID" value="Pp3c18_14750V3.2"/>
    <property type="gene ID" value="Pp3c18_14750"/>
</dbReference>
<proteinExistence type="predicted"/>
<accession>A0A2K1J149</accession>
<evidence type="ECO:0000313" key="3">
    <source>
        <dbReference type="Proteomes" id="UP000006727"/>
    </source>
</evidence>
<gene>
    <name evidence="1" type="ORF">PHYPA_023148</name>
</gene>
<dbReference type="Proteomes" id="UP000006727">
    <property type="component" value="Chromosome 18"/>
</dbReference>
<dbReference type="EnsemblPlants" id="Pp3c18_14750V3.2">
    <property type="protein sequence ID" value="Pp3c18_14750V3.2"/>
    <property type="gene ID" value="Pp3c18_14750"/>
</dbReference>
<dbReference type="InParanoid" id="A0A2K1J149"/>
<dbReference type="Gramene" id="Pp3c18_14750V3.1">
    <property type="protein sequence ID" value="Pp3c18_14750V3.1"/>
    <property type="gene ID" value="Pp3c18_14750"/>
</dbReference>
<sequence length="226" mass="24831">MTRSWGDVAGIVSERTGDECRRRIDTVTKSLKTINQVCENKNKEFRQLTPEDFRDRKLAAQITESLYDCLLEYCRPRSNKRMRNQGGGNPVENGVTFVSGSSTSESTDFVITSDEASQSETPLRANAVVVLPEPCDDPTVLGMMWHLRGTPESLHSSAAVEPMSSVPTSRVSHLLHASASSDGAPCAGAGHVGSRELVPSTEDWTAAFERWYMGEIDFNDLPPLSH</sequence>
<name>A0A2K1J149_PHYPA</name>
<protein>
    <submittedName>
        <fullName evidence="1 2">Uncharacterized protein</fullName>
    </submittedName>
</protein>
<keyword evidence="3" id="KW-1185">Reference proteome</keyword>